<feature type="domain" description="Response regulatory" evidence="6">
    <location>
        <begin position="8"/>
        <end position="124"/>
    </location>
</feature>
<dbReference type="PROSITE" id="PS50113">
    <property type="entry name" value="PAC"/>
    <property type="match status" value="1"/>
</dbReference>
<dbReference type="SMART" id="SM00448">
    <property type="entry name" value="REC"/>
    <property type="match status" value="1"/>
</dbReference>
<dbReference type="PROSITE" id="PS50110">
    <property type="entry name" value="RESPONSE_REGULATORY"/>
    <property type="match status" value="1"/>
</dbReference>
<keyword evidence="3" id="KW-0902">Two-component regulatory system</keyword>
<dbReference type="InterPro" id="IPR011006">
    <property type="entry name" value="CheY-like_superfamily"/>
</dbReference>
<evidence type="ECO:0000256" key="3">
    <source>
        <dbReference type="ARBA" id="ARBA00023012"/>
    </source>
</evidence>
<dbReference type="EMBL" id="JACHBW010000003">
    <property type="protein sequence ID" value="MBB6101677.1"/>
    <property type="molecule type" value="Genomic_DNA"/>
</dbReference>
<dbReference type="PANTHER" id="PTHR24421">
    <property type="entry name" value="NITRATE/NITRITE SENSOR PROTEIN NARX-RELATED"/>
    <property type="match status" value="1"/>
</dbReference>
<dbReference type="Pfam" id="PF07730">
    <property type="entry name" value="HisKA_3"/>
    <property type="match status" value="1"/>
</dbReference>
<evidence type="ECO:0000313" key="8">
    <source>
        <dbReference type="EMBL" id="MBB6101677.1"/>
    </source>
</evidence>
<dbReference type="PROSITE" id="PS50109">
    <property type="entry name" value="HIS_KIN"/>
    <property type="match status" value="1"/>
</dbReference>
<dbReference type="InterPro" id="IPR011712">
    <property type="entry name" value="Sig_transdc_His_kin_sub3_dim/P"/>
</dbReference>
<organism evidence="8 9">
    <name type="scientific">Paraburkholderia bannensis</name>
    <dbReference type="NCBI Taxonomy" id="765414"/>
    <lineage>
        <taxon>Bacteria</taxon>
        <taxon>Pseudomonadati</taxon>
        <taxon>Pseudomonadota</taxon>
        <taxon>Betaproteobacteria</taxon>
        <taxon>Burkholderiales</taxon>
        <taxon>Burkholderiaceae</taxon>
        <taxon>Paraburkholderia</taxon>
    </lineage>
</organism>
<feature type="modified residue" description="4-aspartylphosphate" evidence="4">
    <location>
        <position position="58"/>
    </location>
</feature>
<dbReference type="Gene3D" id="3.30.450.20">
    <property type="entry name" value="PAS domain"/>
    <property type="match status" value="1"/>
</dbReference>
<evidence type="ECO:0000256" key="1">
    <source>
        <dbReference type="ARBA" id="ARBA00022679"/>
    </source>
</evidence>
<dbReference type="CDD" id="cd00130">
    <property type="entry name" value="PAS"/>
    <property type="match status" value="1"/>
</dbReference>
<keyword evidence="1" id="KW-0808">Transferase</keyword>
<name>A0A7W9TUQ1_9BURK</name>
<proteinExistence type="predicted"/>
<accession>A0A7W9TUQ1</accession>
<keyword evidence="2" id="KW-0418">Kinase</keyword>
<dbReference type="SUPFAM" id="SSF55874">
    <property type="entry name" value="ATPase domain of HSP90 chaperone/DNA topoisomerase II/histidine kinase"/>
    <property type="match status" value="1"/>
</dbReference>
<evidence type="ECO:0000259" key="5">
    <source>
        <dbReference type="PROSITE" id="PS50109"/>
    </source>
</evidence>
<evidence type="ECO:0000256" key="4">
    <source>
        <dbReference type="PROSITE-ProRule" id="PRU00169"/>
    </source>
</evidence>
<dbReference type="Gene3D" id="3.40.50.2300">
    <property type="match status" value="1"/>
</dbReference>
<dbReference type="Gene3D" id="3.30.565.10">
    <property type="entry name" value="Histidine kinase-like ATPase, C-terminal domain"/>
    <property type="match status" value="1"/>
</dbReference>
<evidence type="ECO:0000259" key="7">
    <source>
        <dbReference type="PROSITE" id="PS50113"/>
    </source>
</evidence>
<dbReference type="PANTHER" id="PTHR24421:SF59">
    <property type="entry name" value="OXYGEN SENSOR HISTIDINE KINASE NREB"/>
    <property type="match status" value="1"/>
</dbReference>
<protein>
    <submittedName>
        <fullName evidence="8">PAS domain S-box-containing protein</fullName>
    </submittedName>
</protein>
<dbReference type="GO" id="GO:0016020">
    <property type="term" value="C:membrane"/>
    <property type="evidence" value="ECO:0007669"/>
    <property type="project" value="InterPro"/>
</dbReference>
<keyword evidence="4" id="KW-0597">Phosphoprotein</keyword>
<evidence type="ECO:0000259" key="6">
    <source>
        <dbReference type="PROSITE" id="PS50110"/>
    </source>
</evidence>
<dbReference type="InterPro" id="IPR001789">
    <property type="entry name" value="Sig_transdc_resp-reg_receiver"/>
</dbReference>
<evidence type="ECO:0000256" key="2">
    <source>
        <dbReference type="ARBA" id="ARBA00022777"/>
    </source>
</evidence>
<dbReference type="Gene3D" id="1.20.5.1930">
    <property type="match status" value="1"/>
</dbReference>
<dbReference type="InterPro" id="IPR000014">
    <property type="entry name" value="PAS"/>
</dbReference>
<dbReference type="Pfam" id="PF02518">
    <property type="entry name" value="HATPase_c"/>
    <property type="match status" value="1"/>
</dbReference>
<reference evidence="8 9" key="1">
    <citation type="submission" date="2020-08" db="EMBL/GenBank/DDBJ databases">
        <title>Above-ground endophytic microbial communities from plants in different locations in the United States.</title>
        <authorList>
            <person name="Frank C."/>
        </authorList>
    </citation>
    <scope>NUCLEOTIDE SEQUENCE [LARGE SCALE GENOMIC DNA]</scope>
    <source>
        <strain evidence="8 9">WP4_2_2</strain>
    </source>
</reference>
<dbReference type="Proteomes" id="UP000571554">
    <property type="component" value="Unassembled WGS sequence"/>
</dbReference>
<dbReference type="SUPFAM" id="SSF52172">
    <property type="entry name" value="CheY-like"/>
    <property type="match status" value="1"/>
</dbReference>
<evidence type="ECO:0000313" key="9">
    <source>
        <dbReference type="Proteomes" id="UP000571554"/>
    </source>
</evidence>
<dbReference type="AlphaFoldDB" id="A0A7W9TUQ1"/>
<dbReference type="InterPro" id="IPR036890">
    <property type="entry name" value="HATPase_C_sf"/>
</dbReference>
<feature type="domain" description="PAC" evidence="7">
    <location>
        <begin position="207"/>
        <end position="257"/>
    </location>
</feature>
<dbReference type="RefSeq" id="WP_183723316.1">
    <property type="nucleotide sequence ID" value="NZ_JACHBW010000003.1"/>
</dbReference>
<dbReference type="SUPFAM" id="SSF55785">
    <property type="entry name" value="PYP-like sensor domain (PAS domain)"/>
    <property type="match status" value="1"/>
</dbReference>
<dbReference type="CDD" id="cd16917">
    <property type="entry name" value="HATPase_UhpB-NarQ-NarX-like"/>
    <property type="match status" value="1"/>
</dbReference>
<dbReference type="InterPro" id="IPR000700">
    <property type="entry name" value="PAS-assoc_C"/>
</dbReference>
<sequence>MTHTLPRTIVLGGGKTADFSAITEALTQPGVRLLNARDDDAQVLALARAALPDLILLDASATDAALGLCRRLKSDDLTREIPVIVILSRHTHAGLRAAYAAGAADYLLQPVCAEELKARVRTQLALGALRREHLAQHGKASIDESSPVALCVTAMPGGELLYANAPLRQLLRLDEGAGAHVNIVEFYVDRKVRERLIRHLASEGTLLDAEVEMRRSDGTQFWALANARIATYDDVPAAYVGLYDISTRKRIEQDLVRARDQQRELLGYFDCVGEDERKRSAFQIQDEVGQLLTALKMDVSLLRMRLSDDRDAISKTEDMRALVESSIRMVRSVASHLRPAALNFGIVSALEWLAEDFSRRHSITCALQVEGDEPDLSDMRATALYRIVESALDNVARHASAQRVRMQLATRHDALDLCVRDDGRGFDPSAATAASAKHAYGLLGMTERAKLIDGTLQIDSRPGEGTTISIHIPLEGATHT</sequence>
<gene>
    <name evidence="8" type="ORF">F4827_001511</name>
</gene>
<dbReference type="GO" id="GO:0000155">
    <property type="term" value="F:phosphorelay sensor kinase activity"/>
    <property type="evidence" value="ECO:0007669"/>
    <property type="project" value="InterPro"/>
</dbReference>
<dbReference type="InterPro" id="IPR035965">
    <property type="entry name" value="PAS-like_dom_sf"/>
</dbReference>
<dbReference type="InterPro" id="IPR005467">
    <property type="entry name" value="His_kinase_dom"/>
</dbReference>
<keyword evidence="9" id="KW-1185">Reference proteome</keyword>
<comment type="caution">
    <text evidence="8">The sequence shown here is derived from an EMBL/GenBank/DDBJ whole genome shotgun (WGS) entry which is preliminary data.</text>
</comment>
<dbReference type="GO" id="GO:0046983">
    <property type="term" value="F:protein dimerization activity"/>
    <property type="evidence" value="ECO:0007669"/>
    <property type="project" value="InterPro"/>
</dbReference>
<dbReference type="InterPro" id="IPR003594">
    <property type="entry name" value="HATPase_dom"/>
</dbReference>
<dbReference type="SMART" id="SM00387">
    <property type="entry name" value="HATPase_c"/>
    <property type="match status" value="1"/>
</dbReference>
<feature type="domain" description="Histidine kinase" evidence="5">
    <location>
        <begin position="283"/>
        <end position="476"/>
    </location>
</feature>
<dbReference type="InterPro" id="IPR050482">
    <property type="entry name" value="Sensor_HK_TwoCompSys"/>
</dbReference>
<dbReference type="NCBIfam" id="TIGR00229">
    <property type="entry name" value="sensory_box"/>
    <property type="match status" value="1"/>
</dbReference>